<dbReference type="HOGENOM" id="CLU_076364_2_0_4"/>
<accession>G4CT00</accession>
<evidence type="ECO:0000256" key="5">
    <source>
        <dbReference type="ARBA" id="ARBA00022272"/>
    </source>
</evidence>
<evidence type="ECO:0000256" key="6">
    <source>
        <dbReference type="ARBA" id="ARBA00022605"/>
    </source>
</evidence>
<dbReference type="Proteomes" id="UP000005336">
    <property type="component" value="Unassembled WGS sequence"/>
</dbReference>
<dbReference type="PANTHER" id="PTHR42894">
    <property type="entry name" value="N-(5'-PHOSPHORIBOSYL)ANTHRANILATE ISOMERASE"/>
    <property type="match status" value="1"/>
</dbReference>
<dbReference type="NCBIfam" id="NF002298">
    <property type="entry name" value="PRK01222.1-4"/>
    <property type="match status" value="1"/>
</dbReference>
<evidence type="ECO:0000313" key="12">
    <source>
        <dbReference type="EMBL" id="EGZ44497.1"/>
    </source>
</evidence>
<feature type="domain" description="N-(5'phosphoribosyl) anthranilate isomerase (PRAI)" evidence="11">
    <location>
        <begin position="6"/>
        <end position="200"/>
    </location>
</feature>
<dbReference type="UniPathway" id="UPA00035">
    <property type="reaction ID" value="UER00042"/>
</dbReference>
<proteinExistence type="inferred from homology"/>
<evidence type="ECO:0000256" key="8">
    <source>
        <dbReference type="ARBA" id="ARBA00023141"/>
    </source>
</evidence>
<dbReference type="EC" id="5.3.1.24" evidence="4 10"/>
<dbReference type="STRING" id="1030841.HMPREF9370_2210"/>
<dbReference type="InterPro" id="IPR044643">
    <property type="entry name" value="TrpF_fam"/>
</dbReference>
<dbReference type="InterPro" id="IPR013785">
    <property type="entry name" value="Aldolase_TIM"/>
</dbReference>
<dbReference type="GO" id="GO:0000162">
    <property type="term" value="P:L-tryptophan biosynthetic process"/>
    <property type="evidence" value="ECO:0007669"/>
    <property type="project" value="UniProtKB-UniRule"/>
</dbReference>
<evidence type="ECO:0000256" key="2">
    <source>
        <dbReference type="ARBA" id="ARBA00004664"/>
    </source>
</evidence>
<evidence type="ECO:0000256" key="9">
    <source>
        <dbReference type="ARBA" id="ARBA00023235"/>
    </source>
</evidence>
<protein>
    <recommendedName>
        <fullName evidence="5 10">N-(5'-phosphoribosyl)anthranilate isomerase</fullName>
        <shortName evidence="10">PRAI</shortName>
        <ecNumber evidence="4 10">5.3.1.24</ecNumber>
    </recommendedName>
</protein>
<keyword evidence="8 10" id="KW-0057">Aromatic amino acid biosynthesis</keyword>
<evidence type="ECO:0000256" key="1">
    <source>
        <dbReference type="ARBA" id="ARBA00001164"/>
    </source>
</evidence>
<comment type="similarity">
    <text evidence="3 10">Belongs to the TrpF family.</text>
</comment>
<comment type="caution">
    <text evidence="12">The sequence shown here is derived from an EMBL/GenBank/DDBJ whole genome shotgun (WGS) entry which is preliminary data.</text>
</comment>
<dbReference type="FunFam" id="3.20.20.70:FF:000075">
    <property type="entry name" value="Tryptophan biosynthesis protein TRP1"/>
    <property type="match status" value="1"/>
</dbReference>
<dbReference type="GO" id="GO:0004640">
    <property type="term" value="F:phosphoribosylanthranilate isomerase activity"/>
    <property type="evidence" value="ECO:0007669"/>
    <property type="project" value="UniProtKB-UniRule"/>
</dbReference>
<sequence length="207" mass="22458">MTIRTKICGFTHPEDARTAAELGADAVGLVFFEGSKRHVSVEQAQQIVRVLPPFVSVVALFVNETEARIRQILTEVPIDMIQFHGDEPAEFCRLFDRPYLKAVRVRNADDIAAAAAAYPDARAVLFDAHIEGEYGGTGHSFDWKMLPAGLGGHWILSGGLNPENISRALRITGARAVDVSSGVESAPGIKSREKMAAFLEAVRSEVA</sequence>
<keyword evidence="13" id="KW-1185">Reference proteome</keyword>
<dbReference type="HAMAP" id="MF_00135">
    <property type="entry name" value="PRAI"/>
    <property type="match status" value="1"/>
</dbReference>
<keyword evidence="7 10" id="KW-0822">Tryptophan biosynthesis</keyword>
<evidence type="ECO:0000313" key="13">
    <source>
        <dbReference type="Proteomes" id="UP000005336"/>
    </source>
</evidence>
<dbReference type="PANTHER" id="PTHR42894:SF1">
    <property type="entry name" value="N-(5'-PHOSPHORIBOSYL)ANTHRANILATE ISOMERASE"/>
    <property type="match status" value="1"/>
</dbReference>
<organism evidence="12 13">
    <name type="scientific">Neisseria wadsworthii 9715</name>
    <dbReference type="NCBI Taxonomy" id="1030841"/>
    <lineage>
        <taxon>Bacteria</taxon>
        <taxon>Pseudomonadati</taxon>
        <taxon>Pseudomonadota</taxon>
        <taxon>Betaproteobacteria</taxon>
        <taxon>Neisseriales</taxon>
        <taxon>Neisseriaceae</taxon>
        <taxon>Neisseria</taxon>
    </lineage>
</organism>
<keyword evidence="9 10" id="KW-0413">Isomerase</keyword>
<name>G4CT00_9NEIS</name>
<dbReference type="CDD" id="cd00405">
    <property type="entry name" value="PRAI"/>
    <property type="match status" value="1"/>
</dbReference>
<dbReference type="RefSeq" id="WP_009117350.1">
    <property type="nucleotide sequence ID" value="NZ_JH165159.1"/>
</dbReference>
<evidence type="ECO:0000256" key="10">
    <source>
        <dbReference type="HAMAP-Rule" id="MF_00135"/>
    </source>
</evidence>
<keyword evidence="6 10" id="KW-0028">Amino-acid biosynthesis</keyword>
<evidence type="ECO:0000256" key="4">
    <source>
        <dbReference type="ARBA" id="ARBA00012572"/>
    </source>
</evidence>
<dbReference type="SUPFAM" id="SSF51366">
    <property type="entry name" value="Ribulose-phoshate binding barrel"/>
    <property type="match status" value="1"/>
</dbReference>
<dbReference type="Pfam" id="PF00697">
    <property type="entry name" value="PRAI"/>
    <property type="match status" value="1"/>
</dbReference>
<evidence type="ECO:0000259" key="11">
    <source>
        <dbReference type="Pfam" id="PF00697"/>
    </source>
</evidence>
<evidence type="ECO:0000256" key="3">
    <source>
        <dbReference type="ARBA" id="ARBA00007571"/>
    </source>
</evidence>
<dbReference type="PATRIC" id="fig|1030841.3.peg.2196"/>
<reference evidence="12 13" key="1">
    <citation type="submission" date="2011-06" db="EMBL/GenBank/DDBJ databases">
        <authorList>
            <person name="Muzny D."/>
            <person name="Qin X."/>
            <person name="Deng J."/>
            <person name="Jiang H."/>
            <person name="Liu Y."/>
            <person name="Qu J."/>
            <person name="Song X.-Z."/>
            <person name="Zhang L."/>
            <person name="Thornton R."/>
            <person name="Coyle M."/>
            <person name="Francisco L."/>
            <person name="Jackson L."/>
            <person name="Javaid M."/>
            <person name="Korchina V."/>
            <person name="Kovar C."/>
            <person name="Mata R."/>
            <person name="Mathew T."/>
            <person name="Ngo R."/>
            <person name="Nguyen L."/>
            <person name="Nguyen N."/>
            <person name="Okwuonu G."/>
            <person name="Ongeri F."/>
            <person name="Pham C."/>
            <person name="Simmons D."/>
            <person name="Wilczek-Boney K."/>
            <person name="Hale W."/>
            <person name="Jakkamsetti A."/>
            <person name="Pham P."/>
            <person name="Ruth R."/>
            <person name="San Lucas F."/>
            <person name="Warren J."/>
            <person name="Zhang J."/>
            <person name="Zhao Z."/>
            <person name="Zhou C."/>
            <person name="Zhu D."/>
            <person name="Lee S."/>
            <person name="Bess C."/>
            <person name="Blankenburg K."/>
            <person name="Forbes L."/>
            <person name="Fu Q."/>
            <person name="Gubbala S."/>
            <person name="Hirani K."/>
            <person name="Jayaseelan J.C."/>
            <person name="Lara F."/>
            <person name="Munidasa M."/>
            <person name="Palculict T."/>
            <person name="Patil S."/>
            <person name="Pu L.-L."/>
            <person name="Saada N."/>
            <person name="Tang L."/>
            <person name="Weissenberger G."/>
            <person name="Zhu Y."/>
            <person name="Hemphill L."/>
            <person name="Shang Y."/>
            <person name="Youmans B."/>
            <person name="Ayvaz T."/>
            <person name="Ross M."/>
            <person name="Santibanez J."/>
            <person name="Aqrawi P."/>
            <person name="Gross S."/>
            <person name="Joshi V."/>
            <person name="Fowler G."/>
            <person name="Nazareth L."/>
            <person name="Reid J."/>
            <person name="Worley K."/>
            <person name="Petrosino J."/>
            <person name="Highlander S."/>
            <person name="Gibbs R."/>
        </authorList>
    </citation>
    <scope>NUCLEOTIDE SEQUENCE [LARGE SCALE GENOMIC DNA]</scope>
    <source>
        <strain evidence="12 13">9715</strain>
    </source>
</reference>
<gene>
    <name evidence="12" type="primary">trpF2</name>
    <name evidence="10" type="synonym">trpF</name>
    <name evidence="12" type="ORF">HMPREF9370_2210</name>
</gene>
<dbReference type="EMBL" id="AGAZ01000073">
    <property type="protein sequence ID" value="EGZ44497.1"/>
    <property type="molecule type" value="Genomic_DNA"/>
</dbReference>
<dbReference type="AlphaFoldDB" id="G4CT00"/>
<comment type="catalytic activity">
    <reaction evidence="1 10">
        <text>N-(5-phospho-beta-D-ribosyl)anthranilate = 1-(2-carboxyphenylamino)-1-deoxy-D-ribulose 5-phosphate</text>
        <dbReference type="Rhea" id="RHEA:21540"/>
        <dbReference type="ChEBI" id="CHEBI:18277"/>
        <dbReference type="ChEBI" id="CHEBI:58613"/>
        <dbReference type="EC" id="5.3.1.24"/>
    </reaction>
</comment>
<dbReference type="InterPro" id="IPR011060">
    <property type="entry name" value="RibuloseP-bd_barrel"/>
</dbReference>
<dbReference type="Gene3D" id="3.20.20.70">
    <property type="entry name" value="Aldolase class I"/>
    <property type="match status" value="1"/>
</dbReference>
<evidence type="ECO:0000256" key="7">
    <source>
        <dbReference type="ARBA" id="ARBA00022822"/>
    </source>
</evidence>
<dbReference type="InterPro" id="IPR001240">
    <property type="entry name" value="PRAI_dom"/>
</dbReference>
<comment type="pathway">
    <text evidence="2 10">Amino-acid biosynthesis; L-tryptophan biosynthesis; L-tryptophan from chorismate: step 3/5.</text>
</comment>